<dbReference type="Proteomes" id="UP001515480">
    <property type="component" value="Unassembled WGS sequence"/>
</dbReference>
<sequence length="335" mass="37380">MLRRLAAAVLALHAAQADPRLPSLPDQFDTWVTCNIVNKNYSVVVHEVFDAHNQRALLSRFHGAESQRDNDEGLSRTLYLYDLGEYFHVNATHCTGDLLINNRFGMVSRGGRTPTSNEMLDFAREGQVEEYMGTEIVNGVPCNHWQSVVPMGPGGSMTLDYFFSVSGWASPESNATEIPVLLHLTGSRPVHSRPGEMHTFDHYYSFNHFRVGPIADWSEHEFYVSGETTCVGNFSKQPNWEVISRHAKFCETNCGDIPSQGGVYFGFVVLGAVCQSILLMICSFFCGQKYGQRFKPMLNEMPVTNSLQNKSGMEISAPSDRPRTTAPSEHSRGIV</sequence>
<feature type="domain" description="LolA-like" evidence="4">
    <location>
        <begin position="19"/>
        <end position="217"/>
    </location>
</feature>
<dbReference type="InterPro" id="IPR058831">
    <property type="entry name" value="LolA-like_dom_2nd"/>
</dbReference>
<keyword evidence="2" id="KW-0472">Membrane</keyword>
<dbReference type="PANTHER" id="PTHR36902">
    <property type="entry name" value="ENRICHED IN SURFACE-LABELED PROTEOME PROTEIN 9"/>
    <property type="match status" value="1"/>
</dbReference>
<dbReference type="EMBL" id="JBGBPQ010000003">
    <property type="protein sequence ID" value="KAL1526162.1"/>
    <property type="molecule type" value="Genomic_DNA"/>
</dbReference>
<evidence type="ECO:0000259" key="4">
    <source>
        <dbReference type="Pfam" id="PF25898"/>
    </source>
</evidence>
<feature type="chain" id="PRO_5044225291" description="LolA-like domain-containing protein" evidence="3">
    <location>
        <begin position="18"/>
        <end position="335"/>
    </location>
</feature>
<evidence type="ECO:0000256" key="2">
    <source>
        <dbReference type="SAM" id="Phobius"/>
    </source>
</evidence>
<proteinExistence type="predicted"/>
<reference evidence="5 6" key="1">
    <citation type="journal article" date="2024" name="Science">
        <title>Giant polyketide synthase enzymes in the biosynthesis of giant marine polyether toxins.</title>
        <authorList>
            <person name="Fallon T.R."/>
            <person name="Shende V.V."/>
            <person name="Wierzbicki I.H."/>
            <person name="Pendleton A.L."/>
            <person name="Watervoot N.F."/>
            <person name="Auber R.P."/>
            <person name="Gonzalez D.J."/>
            <person name="Wisecaver J.H."/>
            <person name="Moore B.S."/>
        </authorList>
    </citation>
    <scope>NUCLEOTIDE SEQUENCE [LARGE SCALE GENOMIC DNA]</scope>
    <source>
        <strain evidence="5 6">12B1</strain>
    </source>
</reference>
<keyword evidence="3" id="KW-0732">Signal</keyword>
<feature type="signal peptide" evidence="3">
    <location>
        <begin position="1"/>
        <end position="17"/>
    </location>
</feature>
<organism evidence="5 6">
    <name type="scientific">Prymnesium parvum</name>
    <name type="common">Toxic golden alga</name>
    <dbReference type="NCBI Taxonomy" id="97485"/>
    <lineage>
        <taxon>Eukaryota</taxon>
        <taxon>Haptista</taxon>
        <taxon>Haptophyta</taxon>
        <taxon>Prymnesiophyceae</taxon>
        <taxon>Prymnesiales</taxon>
        <taxon>Prymnesiaceae</taxon>
        <taxon>Prymnesium</taxon>
    </lineage>
</organism>
<dbReference type="AlphaFoldDB" id="A0AB34JYH5"/>
<keyword evidence="2" id="KW-0812">Transmembrane</keyword>
<protein>
    <recommendedName>
        <fullName evidence="4">LolA-like domain-containing protein</fullName>
    </recommendedName>
</protein>
<comment type="caution">
    <text evidence="5">The sequence shown here is derived from an EMBL/GenBank/DDBJ whole genome shotgun (WGS) entry which is preliminary data.</text>
</comment>
<gene>
    <name evidence="5" type="ORF">AB1Y20_014890</name>
</gene>
<name>A0AB34JYH5_PRYPA</name>
<evidence type="ECO:0000256" key="1">
    <source>
        <dbReference type="SAM" id="MobiDB-lite"/>
    </source>
</evidence>
<evidence type="ECO:0000256" key="3">
    <source>
        <dbReference type="SAM" id="SignalP"/>
    </source>
</evidence>
<keyword evidence="6" id="KW-1185">Reference proteome</keyword>
<evidence type="ECO:0000313" key="6">
    <source>
        <dbReference type="Proteomes" id="UP001515480"/>
    </source>
</evidence>
<evidence type="ECO:0000313" key="5">
    <source>
        <dbReference type="EMBL" id="KAL1526162.1"/>
    </source>
</evidence>
<keyword evidence="2" id="KW-1133">Transmembrane helix</keyword>
<dbReference type="Pfam" id="PF25898">
    <property type="entry name" value="LolA_2nd_metazoa"/>
    <property type="match status" value="1"/>
</dbReference>
<accession>A0AB34JYH5</accession>
<feature type="region of interest" description="Disordered" evidence="1">
    <location>
        <begin position="310"/>
        <end position="335"/>
    </location>
</feature>
<feature type="transmembrane region" description="Helical" evidence="2">
    <location>
        <begin position="263"/>
        <end position="287"/>
    </location>
</feature>
<dbReference type="PANTHER" id="PTHR36902:SF1">
    <property type="entry name" value="ENRICHED IN SURFACE-LABELED PROTEOME PROTEIN 9"/>
    <property type="match status" value="1"/>
</dbReference>